<keyword evidence="2" id="KW-1133">Transmembrane helix</keyword>
<keyword evidence="2" id="KW-0812">Transmembrane</keyword>
<organism evidence="3 4">
    <name type="scientific">Acrodontium crateriforme</name>
    <dbReference type="NCBI Taxonomy" id="150365"/>
    <lineage>
        <taxon>Eukaryota</taxon>
        <taxon>Fungi</taxon>
        <taxon>Dikarya</taxon>
        <taxon>Ascomycota</taxon>
        <taxon>Pezizomycotina</taxon>
        <taxon>Dothideomycetes</taxon>
        <taxon>Dothideomycetidae</taxon>
        <taxon>Mycosphaerellales</taxon>
        <taxon>Teratosphaeriaceae</taxon>
        <taxon>Acrodontium</taxon>
    </lineage>
</organism>
<dbReference type="PROSITE" id="PS51257">
    <property type="entry name" value="PROKAR_LIPOPROTEIN"/>
    <property type="match status" value="1"/>
</dbReference>
<evidence type="ECO:0000256" key="1">
    <source>
        <dbReference type="SAM" id="MobiDB-lite"/>
    </source>
</evidence>
<feature type="transmembrane region" description="Helical" evidence="2">
    <location>
        <begin position="57"/>
        <end position="80"/>
    </location>
</feature>
<feature type="transmembrane region" description="Helical" evidence="2">
    <location>
        <begin position="149"/>
        <end position="171"/>
    </location>
</feature>
<feature type="transmembrane region" description="Helical" evidence="2">
    <location>
        <begin position="87"/>
        <end position="110"/>
    </location>
</feature>
<dbReference type="Proteomes" id="UP001303373">
    <property type="component" value="Chromosome 10"/>
</dbReference>
<sequence>MVSRLRWPTVAIALLSIILSIAVVGCAGRTIHIFNTQQKTNQWLLPVWRNHFDTRELSLLVGTSATTIVLNLILVVALFIAAAPANIIVVLASFLGTICSATALIFTAVLNHRSPMTDTIQTWTCRWTTSLSRDGAPDNFNTLCNETRFAFYTMIPLFVLQAILLTLAFGVMTGSRAESKAARLYDEPEKGVHELGSIRNASFDTKSEGSPKTAKTRVQIVAN</sequence>
<reference evidence="3 4" key="1">
    <citation type="submission" date="2023-11" db="EMBL/GenBank/DDBJ databases">
        <title>An acidophilic fungus is an integral part of prey digestion in a carnivorous sundew plant.</title>
        <authorList>
            <person name="Tsai I.J."/>
        </authorList>
    </citation>
    <scope>NUCLEOTIDE SEQUENCE [LARGE SCALE GENOMIC DNA]</scope>
    <source>
        <strain evidence="3">169a</strain>
    </source>
</reference>
<evidence type="ECO:0000313" key="4">
    <source>
        <dbReference type="Proteomes" id="UP001303373"/>
    </source>
</evidence>
<accession>A0AAQ3M9M4</accession>
<dbReference type="EMBL" id="CP138589">
    <property type="protein sequence ID" value="WPH03348.1"/>
    <property type="molecule type" value="Genomic_DNA"/>
</dbReference>
<keyword evidence="2" id="KW-0472">Membrane</keyword>
<gene>
    <name evidence="3" type="ORF">R9X50_00622600</name>
</gene>
<evidence type="ECO:0000313" key="3">
    <source>
        <dbReference type="EMBL" id="WPH03348.1"/>
    </source>
</evidence>
<protein>
    <submittedName>
        <fullName evidence="3">Uncharacterized protein</fullName>
    </submittedName>
</protein>
<evidence type="ECO:0000256" key="2">
    <source>
        <dbReference type="SAM" id="Phobius"/>
    </source>
</evidence>
<name>A0AAQ3M9M4_9PEZI</name>
<dbReference type="AlphaFoldDB" id="A0AAQ3M9M4"/>
<feature type="region of interest" description="Disordered" evidence="1">
    <location>
        <begin position="202"/>
        <end position="223"/>
    </location>
</feature>
<keyword evidence="4" id="KW-1185">Reference proteome</keyword>
<proteinExistence type="predicted"/>